<dbReference type="PANTHER" id="PTHR23513:SF6">
    <property type="entry name" value="MAJOR FACILITATOR SUPERFAMILY ASSOCIATED DOMAIN-CONTAINING PROTEIN"/>
    <property type="match status" value="1"/>
</dbReference>
<keyword evidence="2" id="KW-0813">Transport</keyword>
<reference evidence="10" key="1">
    <citation type="submission" date="2022-10" db="EMBL/GenBank/DDBJ databases">
        <title>The complete genomes of actinobacterial strains from the NBC collection.</title>
        <authorList>
            <person name="Joergensen T.S."/>
            <person name="Alvarez Arevalo M."/>
            <person name="Sterndorff E.B."/>
            <person name="Faurdal D."/>
            <person name="Vuksanovic O."/>
            <person name="Mourched A.-S."/>
            <person name="Charusanti P."/>
            <person name="Shaw S."/>
            <person name="Blin K."/>
            <person name="Weber T."/>
        </authorList>
    </citation>
    <scope>NUCLEOTIDE SEQUENCE</scope>
    <source>
        <strain evidence="10">NBC_00222</strain>
    </source>
</reference>
<protein>
    <submittedName>
        <fullName evidence="10">MFS transporter</fullName>
    </submittedName>
</protein>
<evidence type="ECO:0000256" key="7">
    <source>
        <dbReference type="SAM" id="MobiDB-lite"/>
    </source>
</evidence>
<evidence type="ECO:0000313" key="10">
    <source>
        <dbReference type="EMBL" id="WUQ82311.1"/>
    </source>
</evidence>
<dbReference type="InterPro" id="IPR036259">
    <property type="entry name" value="MFS_trans_sf"/>
</dbReference>
<evidence type="ECO:0000256" key="6">
    <source>
        <dbReference type="ARBA" id="ARBA00023136"/>
    </source>
</evidence>
<evidence type="ECO:0000256" key="5">
    <source>
        <dbReference type="ARBA" id="ARBA00022989"/>
    </source>
</evidence>
<keyword evidence="4 8" id="KW-0812">Transmembrane</keyword>
<feature type="domain" description="Major facilitator superfamily (MFS) profile" evidence="9">
    <location>
        <begin position="16"/>
        <end position="405"/>
    </location>
</feature>
<dbReference type="RefSeq" id="WP_328953378.1">
    <property type="nucleotide sequence ID" value="NZ_CP108110.1"/>
</dbReference>
<dbReference type="CDD" id="cd06173">
    <property type="entry name" value="MFS_MefA_like"/>
    <property type="match status" value="1"/>
</dbReference>
<keyword evidence="11" id="KW-1185">Reference proteome</keyword>
<dbReference type="SUPFAM" id="SSF103473">
    <property type="entry name" value="MFS general substrate transporter"/>
    <property type="match status" value="1"/>
</dbReference>
<evidence type="ECO:0000256" key="8">
    <source>
        <dbReference type="SAM" id="Phobius"/>
    </source>
</evidence>
<feature type="transmembrane region" description="Helical" evidence="8">
    <location>
        <begin position="381"/>
        <end position="400"/>
    </location>
</feature>
<proteinExistence type="predicted"/>
<dbReference type="PROSITE" id="PS50850">
    <property type="entry name" value="MFS"/>
    <property type="match status" value="1"/>
</dbReference>
<gene>
    <name evidence="10" type="ORF">OHA16_04565</name>
</gene>
<evidence type="ECO:0000256" key="2">
    <source>
        <dbReference type="ARBA" id="ARBA00022448"/>
    </source>
</evidence>
<dbReference type="InterPro" id="IPR020846">
    <property type="entry name" value="MFS_dom"/>
</dbReference>
<evidence type="ECO:0000313" key="11">
    <source>
        <dbReference type="Proteomes" id="UP001432222"/>
    </source>
</evidence>
<feature type="transmembrane region" description="Helical" evidence="8">
    <location>
        <begin position="155"/>
        <end position="175"/>
    </location>
</feature>
<keyword evidence="3" id="KW-1003">Cell membrane</keyword>
<keyword evidence="6 8" id="KW-0472">Membrane</keyword>
<comment type="subcellular location">
    <subcellularLocation>
        <location evidence="1">Cell membrane</location>
        <topology evidence="1">Multi-pass membrane protein</topology>
    </subcellularLocation>
</comment>
<dbReference type="EMBL" id="CP108110">
    <property type="protein sequence ID" value="WUQ82311.1"/>
    <property type="molecule type" value="Genomic_DNA"/>
</dbReference>
<sequence>MPTAKPIEERPTPGPADIRLRAAFLVSGIGDWIYRLAIPVLVLKITGSATSTALAYAIEFIPYIVIGLFAGVIADRFDRRRVMILCDLASAVLALAVTALATLDRPPLAAIYLCAFLLACVRPFYFPAFQGFLVDVVPEQRLARVNSWTQTVDSALGFIGPVAGITAVAALGVPVSALVNALSFGASALLIAAISTTPAPAAGPTTAARIAKDFADGLRALRTMRAVLWGTVLMALSNLAAWTVEGSLFYLVLEVEEKPKVVLGLVLGAQGLGAVAGGVLAPRLTDRYRLGPLLAFGMGLSGATMVLPALVPTWWAVLIAWGVEGVATSLVIVSWFTARQKVVPSEVIGRVVSVSRAAAYATIPLGAVLGGRLVSGASPTRTLFVCAAVVQAVVFLGTAFSPVVRIDPGPGAAPNRTDGSTDTDDGAAEADAVEAG</sequence>
<feature type="transmembrane region" description="Helical" evidence="8">
    <location>
        <begin position="109"/>
        <end position="134"/>
    </location>
</feature>
<dbReference type="Proteomes" id="UP001432222">
    <property type="component" value="Chromosome"/>
</dbReference>
<dbReference type="PANTHER" id="PTHR23513">
    <property type="entry name" value="INTEGRAL MEMBRANE EFFLUX PROTEIN-RELATED"/>
    <property type="match status" value="1"/>
</dbReference>
<feature type="transmembrane region" description="Helical" evidence="8">
    <location>
        <begin position="261"/>
        <end position="281"/>
    </location>
</feature>
<feature type="transmembrane region" description="Helical" evidence="8">
    <location>
        <begin position="317"/>
        <end position="336"/>
    </location>
</feature>
<accession>A0ABZ1TUL4</accession>
<feature type="transmembrane region" description="Helical" evidence="8">
    <location>
        <begin position="181"/>
        <end position="202"/>
    </location>
</feature>
<feature type="transmembrane region" description="Helical" evidence="8">
    <location>
        <begin position="293"/>
        <end position="311"/>
    </location>
</feature>
<dbReference type="Gene3D" id="1.20.1250.20">
    <property type="entry name" value="MFS general substrate transporter like domains"/>
    <property type="match status" value="1"/>
</dbReference>
<organism evidence="10 11">
    <name type="scientific">Kitasatospora purpeofusca</name>
    <dbReference type="NCBI Taxonomy" id="67352"/>
    <lineage>
        <taxon>Bacteria</taxon>
        <taxon>Bacillati</taxon>
        <taxon>Actinomycetota</taxon>
        <taxon>Actinomycetes</taxon>
        <taxon>Kitasatosporales</taxon>
        <taxon>Streptomycetaceae</taxon>
        <taxon>Kitasatospora</taxon>
    </lineage>
</organism>
<keyword evidence="5 8" id="KW-1133">Transmembrane helix</keyword>
<feature type="compositionally biased region" description="Acidic residues" evidence="7">
    <location>
        <begin position="421"/>
        <end position="436"/>
    </location>
</feature>
<feature type="transmembrane region" description="Helical" evidence="8">
    <location>
        <begin position="20"/>
        <end position="42"/>
    </location>
</feature>
<dbReference type="InterPro" id="IPR010290">
    <property type="entry name" value="TM_effector"/>
</dbReference>
<evidence type="ECO:0000256" key="4">
    <source>
        <dbReference type="ARBA" id="ARBA00022692"/>
    </source>
</evidence>
<evidence type="ECO:0000256" key="3">
    <source>
        <dbReference type="ARBA" id="ARBA00022475"/>
    </source>
</evidence>
<feature type="transmembrane region" description="Helical" evidence="8">
    <location>
        <begin position="82"/>
        <end position="103"/>
    </location>
</feature>
<feature type="transmembrane region" description="Helical" evidence="8">
    <location>
        <begin position="54"/>
        <end position="75"/>
    </location>
</feature>
<evidence type="ECO:0000259" key="9">
    <source>
        <dbReference type="PROSITE" id="PS50850"/>
    </source>
</evidence>
<feature type="region of interest" description="Disordered" evidence="7">
    <location>
        <begin position="410"/>
        <end position="436"/>
    </location>
</feature>
<feature type="transmembrane region" description="Helical" evidence="8">
    <location>
        <begin position="223"/>
        <end position="241"/>
    </location>
</feature>
<name>A0ABZ1TUL4_9ACTN</name>
<dbReference type="Pfam" id="PF05977">
    <property type="entry name" value="MFS_3"/>
    <property type="match status" value="1"/>
</dbReference>
<evidence type="ECO:0000256" key="1">
    <source>
        <dbReference type="ARBA" id="ARBA00004651"/>
    </source>
</evidence>